<organism evidence="2 3">
    <name type="scientific">Candidatus Acidiferrum panamense</name>
    <dbReference type="NCBI Taxonomy" id="2741543"/>
    <lineage>
        <taxon>Bacteria</taxon>
        <taxon>Pseudomonadati</taxon>
        <taxon>Acidobacteriota</taxon>
        <taxon>Terriglobia</taxon>
        <taxon>Candidatus Acidiferrales</taxon>
        <taxon>Candidatus Acidiferrum</taxon>
    </lineage>
</organism>
<reference evidence="2" key="1">
    <citation type="submission" date="2020-06" db="EMBL/GenBank/DDBJ databases">
        <title>Legume-microbial interactions unlock mineral nutrients during tropical forest succession.</title>
        <authorList>
            <person name="Epihov D.Z."/>
        </authorList>
    </citation>
    <scope>NUCLEOTIDE SEQUENCE [LARGE SCALE GENOMIC DNA]</scope>
    <source>
        <strain evidence="2">Pan2503</strain>
    </source>
</reference>
<protein>
    <submittedName>
        <fullName evidence="2">Uncharacterized protein</fullName>
    </submittedName>
</protein>
<gene>
    <name evidence="2" type="ORF">HRJ53_03035</name>
</gene>
<comment type="caution">
    <text evidence="2">The sequence shown here is derived from an EMBL/GenBank/DDBJ whole genome shotgun (WGS) entry which is preliminary data.</text>
</comment>
<dbReference type="Proteomes" id="UP000567293">
    <property type="component" value="Unassembled WGS sequence"/>
</dbReference>
<evidence type="ECO:0000313" key="2">
    <source>
        <dbReference type="EMBL" id="MBA0083947.1"/>
    </source>
</evidence>
<feature type="region of interest" description="Disordered" evidence="1">
    <location>
        <begin position="95"/>
        <end position="116"/>
    </location>
</feature>
<accession>A0A7V8NM92</accession>
<dbReference type="AlphaFoldDB" id="A0A7V8NM92"/>
<proteinExistence type="predicted"/>
<dbReference type="EMBL" id="JACDQQ010000298">
    <property type="protein sequence ID" value="MBA0083947.1"/>
    <property type="molecule type" value="Genomic_DNA"/>
</dbReference>
<sequence>MTDEFFPAIDKMSDVDKLRIVRELVRNMTDDFKGEVMKQLNLSGPQPDGDLRIYITSNEQAVRVDFGAQVRWIGFPKTRGIQFAMTILEHCGARFEPAAPRPEDDGGGNPVNSEDK</sequence>
<evidence type="ECO:0000256" key="1">
    <source>
        <dbReference type="SAM" id="MobiDB-lite"/>
    </source>
</evidence>
<name>A0A7V8NM92_9BACT</name>
<keyword evidence="3" id="KW-1185">Reference proteome</keyword>
<evidence type="ECO:0000313" key="3">
    <source>
        <dbReference type="Proteomes" id="UP000567293"/>
    </source>
</evidence>